<dbReference type="PROSITE" id="PS50950">
    <property type="entry name" value="ZF_THAP"/>
    <property type="match status" value="1"/>
</dbReference>
<keyword evidence="11" id="KW-0131">Cell cycle</keyword>
<evidence type="ECO:0000256" key="10">
    <source>
        <dbReference type="ARBA" id="ARBA00023242"/>
    </source>
</evidence>
<dbReference type="Proteomes" id="UP001153636">
    <property type="component" value="Chromosome 13"/>
</dbReference>
<evidence type="ECO:0000256" key="8">
    <source>
        <dbReference type="ARBA" id="ARBA00023125"/>
    </source>
</evidence>
<comment type="subcellular location">
    <subcellularLocation>
        <location evidence="1">Nucleus</location>
        <location evidence="1">Nucleoplasm</location>
    </subcellularLocation>
</comment>
<dbReference type="GO" id="GO:0008270">
    <property type="term" value="F:zinc ion binding"/>
    <property type="evidence" value="ECO:0007669"/>
    <property type="project" value="UniProtKB-KW"/>
</dbReference>
<evidence type="ECO:0000256" key="4">
    <source>
        <dbReference type="ARBA" id="ARBA00022771"/>
    </source>
</evidence>
<dbReference type="GO" id="GO:0005654">
    <property type="term" value="C:nucleoplasm"/>
    <property type="evidence" value="ECO:0007669"/>
    <property type="project" value="UniProtKB-SubCell"/>
</dbReference>
<dbReference type="GO" id="GO:0043565">
    <property type="term" value="F:sequence-specific DNA binding"/>
    <property type="evidence" value="ECO:0007669"/>
    <property type="project" value="InterPro"/>
</dbReference>
<dbReference type="SMART" id="SM00692">
    <property type="entry name" value="DM3"/>
    <property type="match status" value="1"/>
</dbReference>
<proteinExistence type="inferred from homology"/>
<evidence type="ECO:0000256" key="12">
    <source>
        <dbReference type="PROSITE-ProRule" id="PRU00309"/>
    </source>
</evidence>
<keyword evidence="10" id="KW-0539">Nucleus</keyword>
<dbReference type="InterPro" id="IPR026516">
    <property type="entry name" value="THAP1/10"/>
</dbReference>
<keyword evidence="8 12" id="KW-0238">DNA-binding</keyword>
<dbReference type="AlphaFoldDB" id="A0A9P0CMK2"/>
<keyword evidence="9" id="KW-0804">Transcription</keyword>
<reference evidence="14" key="1">
    <citation type="submission" date="2022-01" db="EMBL/GenBank/DDBJ databases">
        <authorList>
            <person name="King R."/>
        </authorList>
    </citation>
    <scope>NUCLEOTIDE SEQUENCE</scope>
</reference>
<comment type="similarity">
    <text evidence="2">Belongs to the THAP1 family.</text>
</comment>
<evidence type="ECO:0000256" key="6">
    <source>
        <dbReference type="ARBA" id="ARBA00023015"/>
    </source>
</evidence>
<accession>A0A9P0CMK2</accession>
<evidence type="ECO:0000256" key="5">
    <source>
        <dbReference type="ARBA" id="ARBA00022833"/>
    </source>
</evidence>
<dbReference type="OrthoDB" id="6619240at2759"/>
<organism evidence="14 15">
    <name type="scientific">Psylliodes chrysocephalus</name>
    <dbReference type="NCBI Taxonomy" id="3402493"/>
    <lineage>
        <taxon>Eukaryota</taxon>
        <taxon>Metazoa</taxon>
        <taxon>Ecdysozoa</taxon>
        <taxon>Arthropoda</taxon>
        <taxon>Hexapoda</taxon>
        <taxon>Insecta</taxon>
        <taxon>Pterygota</taxon>
        <taxon>Neoptera</taxon>
        <taxon>Endopterygota</taxon>
        <taxon>Coleoptera</taxon>
        <taxon>Polyphaga</taxon>
        <taxon>Cucujiformia</taxon>
        <taxon>Chrysomeloidea</taxon>
        <taxon>Chrysomelidae</taxon>
        <taxon>Galerucinae</taxon>
        <taxon>Alticini</taxon>
        <taxon>Psylliodes</taxon>
    </lineage>
</organism>
<dbReference type="Pfam" id="PF05485">
    <property type="entry name" value="THAP"/>
    <property type="match status" value="1"/>
</dbReference>
<evidence type="ECO:0000256" key="3">
    <source>
        <dbReference type="ARBA" id="ARBA00022723"/>
    </source>
</evidence>
<dbReference type="PANTHER" id="PTHR46600:SF1">
    <property type="entry name" value="THAP DOMAIN-CONTAINING PROTEIN 1"/>
    <property type="match status" value="1"/>
</dbReference>
<evidence type="ECO:0000259" key="13">
    <source>
        <dbReference type="PROSITE" id="PS50950"/>
    </source>
</evidence>
<evidence type="ECO:0000256" key="7">
    <source>
        <dbReference type="ARBA" id="ARBA00023054"/>
    </source>
</evidence>
<evidence type="ECO:0000256" key="1">
    <source>
        <dbReference type="ARBA" id="ARBA00004642"/>
    </source>
</evidence>
<feature type="domain" description="THAP-type" evidence="13">
    <location>
        <begin position="1"/>
        <end position="99"/>
    </location>
</feature>
<dbReference type="EMBL" id="OV651825">
    <property type="protein sequence ID" value="CAH1102565.1"/>
    <property type="molecule type" value="Genomic_DNA"/>
</dbReference>
<keyword evidence="5" id="KW-0862">Zinc</keyword>
<keyword evidence="7" id="KW-0175">Coiled coil</keyword>
<evidence type="ECO:0000313" key="15">
    <source>
        <dbReference type="Proteomes" id="UP001153636"/>
    </source>
</evidence>
<sequence>MPNSHDHCSVYNCSSYRKKCPELSFHFFPKPNEKILVTDEQGRMQLCNRLKIWIAKLQMKNPVHKRMKICSRHFTNDDFVLKGLSNRKCLKKSAVPSKNLPVGYDRKPQANNKYLQYKKQSTAPAPLSTISTYETLAVEGLVLLSKHSFSNKSRNESINVYNSGEMVDNRKIEPIMHSGVDVIIK</sequence>
<keyword evidence="15" id="KW-1185">Reference proteome</keyword>
<evidence type="ECO:0000256" key="2">
    <source>
        <dbReference type="ARBA" id="ARBA00006177"/>
    </source>
</evidence>
<dbReference type="SMART" id="SM00980">
    <property type="entry name" value="THAP"/>
    <property type="match status" value="1"/>
</dbReference>
<evidence type="ECO:0000256" key="9">
    <source>
        <dbReference type="ARBA" id="ARBA00023163"/>
    </source>
</evidence>
<dbReference type="InterPro" id="IPR006612">
    <property type="entry name" value="THAP_Znf"/>
</dbReference>
<dbReference type="PANTHER" id="PTHR46600">
    <property type="entry name" value="THAP DOMAIN-CONTAINING"/>
    <property type="match status" value="1"/>
</dbReference>
<keyword evidence="6" id="KW-0805">Transcription regulation</keyword>
<dbReference type="SUPFAM" id="SSF57716">
    <property type="entry name" value="Glucocorticoid receptor-like (DNA-binding domain)"/>
    <property type="match status" value="1"/>
</dbReference>
<gene>
    <name evidence="14" type="ORF">PSYICH_LOCUS3570</name>
</gene>
<protein>
    <recommendedName>
        <fullName evidence="13">THAP-type domain-containing protein</fullName>
    </recommendedName>
</protein>
<evidence type="ECO:0000313" key="14">
    <source>
        <dbReference type="EMBL" id="CAH1102565.1"/>
    </source>
</evidence>
<keyword evidence="4 12" id="KW-0863">Zinc-finger</keyword>
<name>A0A9P0CMK2_9CUCU</name>
<evidence type="ECO:0000256" key="11">
    <source>
        <dbReference type="ARBA" id="ARBA00023306"/>
    </source>
</evidence>
<keyword evidence="3" id="KW-0479">Metal-binding</keyword>